<evidence type="ECO:0000313" key="2">
    <source>
        <dbReference type="Proteomes" id="UP001472677"/>
    </source>
</evidence>
<dbReference type="EMBL" id="JBBPBM010000078">
    <property type="protein sequence ID" value="KAK8511545.1"/>
    <property type="molecule type" value="Genomic_DNA"/>
</dbReference>
<gene>
    <name evidence="1" type="ORF">V6N12_038147</name>
</gene>
<name>A0ABR2BWQ6_9ROSI</name>
<reference evidence="1 2" key="1">
    <citation type="journal article" date="2024" name="G3 (Bethesda)">
        <title>Genome assembly of Hibiscus sabdariffa L. provides insights into metabolisms of medicinal natural products.</title>
        <authorList>
            <person name="Kim T."/>
        </authorList>
    </citation>
    <scope>NUCLEOTIDE SEQUENCE [LARGE SCALE GENOMIC DNA]</scope>
    <source>
        <strain evidence="1">TK-2024</strain>
        <tissue evidence="1">Old leaves</tissue>
    </source>
</reference>
<proteinExistence type="predicted"/>
<dbReference type="Proteomes" id="UP001472677">
    <property type="component" value="Unassembled WGS sequence"/>
</dbReference>
<accession>A0ABR2BWQ6</accession>
<evidence type="ECO:0000313" key="1">
    <source>
        <dbReference type="EMBL" id="KAK8511545.1"/>
    </source>
</evidence>
<protein>
    <submittedName>
        <fullName evidence="1">Uncharacterized protein</fullName>
    </submittedName>
</protein>
<keyword evidence="2" id="KW-1185">Reference proteome</keyword>
<organism evidence="1 2">
    <name type="scientific">Hibiscus sabdariffa</name>
    <name type="common">roselle</name>
    <dbReference type="NCBI Taxonomy" id="183260"/>
    <lineage>
        <taxon>Eukaryota</taxon>
        <taxon>Viridiplantae</taxon>
        <taxon>Streptophyta</taxon>
        <taxon>Embryophyta</taxon>
        <taxon>Tracheophyta</taxon>
        <taxon>Spermatophyta</taxon>
        <taxon>Magnoliopsida</taxon>
        <taxon>eudicotyledons</taxon>
        <taxon>Gunneridae</taxon>
        <taxon>Pentapetalae</taxon>
        <taxon>rosids</taxon>
        <taxon>malvids</taxon>
        <taxon>Malvales</taxon>
        <taxon>Malvaceae</taxon>
        <taxon>Malvoideae</taxon>
        <taxon>Hibiscus</taxon>
    </lineage>
</organism>
<sequence length="67" mass="7090">MPKRGSPPHLEVALSCNSSAKADGLRRLSLPCMQGLSLPCMQGWPYPAALKPVKGGPYPAISHHALV</sequence>
<comment type="caution">
    <text evidence="1">The sequence shown here is derived from an EMBL/GenBank/DDBJ whole genome shotgun (WGS) entry which is preliminary data.</text>
</comment>